<comment type="caution">
    <text evidence="2">The sequence shown here is derived from an EMBL/GenBank/DDBJ whole genome shotgun (WGS) entry which is preliminary data.</text>
</comment>
<evidence type="ECO:0000313" key="2">
    <source>
        <dbReference type="EMBL" id="GGV87367.1"/>
    </source>
</evidence>
<reference evidence="3" key="1">
    <citation type="journal article" date="2019" name="Int. J. Syst. Evol. Microbiol.">
        <title>The Global Catalogue of Microorganisms (GCM) 10K type strain sequencing project: providing services to taxonomists for standard genome sequencing and annotation.</title>
        <authorList>
            <consortium name="The Broad Institute Genomics Platform"/>
            <consortium name="The Broad Institute Genome Sequencing Center for Infectious Disease"/>
            <person name="Wu L."/>
            <person name="Ma J."/>
        </authorList>
    </citation>
    <scope>NUCLEOTIDE SEQUENCE [LARGE SCALE GENOMIC DNA]</scope>
    <source>
        <strain evidence="3">JCM 4376</strain>
    </source>
</reference>
<dbReference type="EMBL" id="BMTF01000011">
    <property type="protein sequence ID" value="GGV87367.1"/>
    <property type="molecule type" value="Genomic_DNA"/>
</dbReference>
<gene>
    <name evidence="2" type="ORF">GCM10015535_36950</name>
</gene>
<organism evidence="2 3">
    <name type="scientific">Streptomyces gelaticus</name>
    <dbReference type="NCBI Taxonomy" id="285446"/>
    <lineage>
        <taxon>Bacteria</taxon>
        <taxon>Bacillati</taxon>
        <taxon>Actinomycetota</taxon>
        <taxon>Actinomycetes</taxon>
        <taxon>Kitasatosporales</taxon>
        <taxon>Streptomycetaceae</taxon>
        <taxon>Streptomyces</taxon>
    </lineage>
</organism>
<name>A0ABQ2W0I5_9ACTN</name>
<proteinExistence type="predicted"/>
<sequence length="78" mass="8253">MSVLFGLKAWAEAQGFVRKLKGPRKLKDSYVGSRNQRPSAPIGQAAAKAHSDEASHSGPHKLILGNGTDRCPVVCPAS</sequence>
<dbReference type="Proteomes" id="UP000660675">
    <property type="component" value="Unassembled WGS sequence"/>
</dbReference>
<evidence type="ECO:0000313" key="3">
    <source>
        <dbReference type="Proteomes" id="UP000660675"/>
    </source>
</evidence>
<evidence type="ECO:0000256" key="1">
    <source>
        <dbReference type="SAM" id="MobiDB-lite"/>
    </source>
</evidence>
<protein>
    <submittedName>
        <fullName evidence="2">Uncharacterized protein</fullName>
    </submittedName>
</protein>
<feature type="region of interest" description="Disordered" evidence="1">
    <location>
        <begin position="28"/>
        <end position="63"/>
    </location>
</feature>
<keyword evidence="3" id="KW-1185">Reference proteome</keyword>
<accession>A0ABQ2W0I5</accession>